<dbReference type="PANTHER" id="PTHR30093:SF7">
    <property type="entry name" value="MSHA MAJOR PILIN SUBUNIT MSHA"/>
    <property type="match status" value="1"/>
</dbReference>
<dbReference type="Proteomes" id="UP000199308">
    <property type="component" value="Unassembled WGS sequence"/>
</dbReference>
<dbReference type="InterPro" id="IPR045584">
    <property type="entry name" value="Pilin-like"/>
</dbReference>
<evidence type="ECO:0000256" key="1">
    <source>
        <dbReference type="SAM" id="Phobius"/>
    </source>
</evidence>
<dbReference type="PROSITE" id="PS00409">
    <property type="entry name" value="PROKAR_NTER_METHYL"/>
    <property type="match status" value="1"/>
</dbReference>
<dbReference type="SUPFAM" id="SSF54523">
    <property type="entry name" value="Pili subunits"/>
    <property type="match status" value="1"/>
</dbReference>
<dbReference type="RefSeq" id="WP_322787095.1">
    <property type="nucleotide sequence ID" value="NZ_AP027363.1"/>
</dbReference>
<organism evidence="2 3">
    <name type="scientific">Thalassotalea agarivorans</name>
    <name type="common">Thalassomonas agarivorans</name>
    <dbReference type="NCBI Taxonomy" id="349064"/>
    <lineage>
        <taxon>Bacteria</taxon>
        <taxon>Pseudomonadati</taxon>
        <taxon>Pseudomonadota</taxon>
        <taxon>Gammaproteobacteria</taxon>
        <taxon>Alteromonadales</taxon>
        <taxon>Colwelliaceae</taxon>
        <taxon>Thalassotalea</taxon>
    </lineage>
</organism>
<dbReference type="EMBL" id="FOHK01000002">
    <property type="protein sequence ID" value="SES82872.1"/>
    <property type="molecule type" value="Genomic_DNA"/>
</dbReference>
<feature type="transmembrane region" description="Helical" evidence="1">
    <location>
        <begin position="7"/>
        <end position="27"/>
    </location>
</feature>
<dbReference type="PANTHER" id="PTHR30093">
    <property type="entry name" value="GENERAL SECRETION PATHWAY PROTEIN G"/>
    <property type="match status" value="1"/>
</dbReference>
<accession>A0A1H9ZMJ7</accession>
<protein>
    <submittedName>
        <fullName evidence="2">Prepilin-type N-terminal cleavage/methylation domain-containing protein</fullName>
    </submittedName>
</protein>
<proteinExistence type="predicted"/>
<reference evidence="2 3" key="1">
    <citation type="submission" date="2016-10" db="EMBL/GenBank/DDBJ databases">
        <authorList>
            <person name="de Groot N.N."/>
        </authorList>
    </citation>
    <scope>NUCLEOTIDE SEQUENCE [LARGE SCALE GENOMIC DNA]</scope>
    <source>
        <strain evidence="2 3">DSM 19706</strain>
    </source>
</reference>
<sequence>MNKAKGFTLIELVVVIVVVGILSVTALPKFINLQDDAHAAVVSGTGGAFKEAISLAHTKWVAGGHSGPVDNLDLYGTGSNLMDMNRFGWPAQSWFPFESDPQLNNTNDCISVWGAVLDNNSPTVATNAQQDFQVTYSSNTCTYTYVDQPAYSIFYDSVNGEVVVDTEL</sequence>
<dbReference type="NCBIfam" id="TIGR02532">
    <property type="entry name" value="IV_pilin_GFxxxE"/>
    <property type="match status" value="1"/>
</dbReference>
<dbReference type="AlphaFoldDB" id="A0A1H9ZMJ7"/>
<keyword evidence="3" id="KW-1185">Reference proteome</keyword>
<keyword evidence="1" id="KW-0472">Membrane</keyword>
<dbReference type="STRING" id="349064.SAMN05660429_00515"/>
<keyword evidence="1" id="KW-1133">Transmembrane helix</keyword>
<evidence type="ECO:0000313" key="2">
    <source>
        <dbReference type="EMBL" id="SES82872.1"/>
    </source>
</evidence>
<keyword evidence="1" id="KW-0812">Transmembrane</keyword>
<name>A0A1H9ZMJ7_THASX</name>
<gene>
    <name evidence="2" type="ORF">SAMN05660429_00515</name>
</gene>
<dbReference type="Pfam" id="PF07963">
    <property type="entry name" value="N_methyl"/>
    <property type="match status" value="1"/>
</dbReference>
<dbReference type="Gene3D" id="3.30.700.10">
    <property type="entry name" value="Glycoprotein, Type 4 Pilin"/>
    <property type="match status" value="1"/>
</dbReference>
<evidence type="ECO:0000313" key="3">
    <source>
        <dbReference type="Proteomes" id="UP000199308"/>
    </source>
</evidence>
<dbReference type="InterPro" id="IPR012902">
    <property type="entry name" value="N_methyl_site"/>
</dbReference>